<evidence type="ECO:0000313" key="4">
    <source>
        <dbReference type="EMBL" id="KAJ3568027.1"/>
    </source>
</evidence>
<dbReference type="PANTHER" id="PTHR30575">
    <property type="entry name" value="PEPTIDASE M20"/>
    <property type="match status" value="1"/>
</dbReference>
<feature type="domain" description="Peptidase M20 dimerisation" evidence="3">
    <location>
        <begin position="213"/>
        <end position="297"/>
    </location>
</feature>
<dbReference type="Proteomes" id="UP001213000">
    <property type="component" value="Unassembled WGS sequence"/>
</dbReference>
<organism evidence="4 5">
    <name type="scientific">Leucocoprinus birnbaumii</name>
    <dbReference type="NCBI Taxonomy" id="56174"/>
    <lineage>
        <taxon>Eukaryota</taxon>
        <taxon>Fungi</taxon>
        <taxon>Dikarya</taxon>
        <taxon>Basidiomycota</taxon>
        <taxon>Agaricomycotina</taxon>
        <taxon>Agaricomycetes</taxon>
        <taxon>Agaricomycetidae</taxon>
        <taxon>Agaricales</taxon>
        <taxon>Agaricineae</taxon>
        <taxon>Agaricaceae</taxon>
        <taxon>Leucocoprinus</taxon>
    </lineage>
</organism>
<dbReference type="CDD" id="cd03887">
    <property type="entry name" value="M20_Acy1L2"/>
    <property type="match status" value="1"/>
</dbReference>
<comment type="caution">
    <text evidence="4">The sequence shown here is derived from an EMBL/GenBank/DDBJ whole genome shotgun (WGS) entry which is preliminary data.</text>
</comment>
<dbReference type="SUPFAM" id="SSF53187">
    <property type="entry name" value="Zn-dependent exopeptidases"/>
    <property type="match status" value="1"/>
</dbReference>
<evidence type="ECO:0000313" key="5">
    <source>
        <dbReference type="Proteomes" id="UP001213000"/>
    </source>
</evidence>
<evidence type="ECO:0000256" key="1">
    <source>
        <dbReference type="ARBA" id="ARBA00006247"/>
    </source>
</evidence>
<dbReference type="InterPro" id="IPR017144">
    <property type="entry name" value="Xaa-Arg_dipeptidase"/>
</dbReference>
<dbReference type="GO" id="GO:0016805">
    <property type="term" value="F:dipeptidase activity"/>
    <property type="evidence" value="ECO:0007669"/>
    <property type="project" value="InterPro"/>
</dbReference>
<proteinExistence type="inferred from homology"/>
<evidence type="ECO:0000259" key="3">
    <source>
        <dbReference type="Pfam" id="PF07687"/>
    </source>
</evidence>
<dbReference type="InterPro" id="IPR002933">
    <property type="entry name" value="Peptidase_M20"/>
</dbReference>
<dbReference type="EMBL" id="JANIEX010000372">
    <property type="protein sequence ID" value="KAJ3568027.1"/>
    <property type="molecule type" value="Genomic_DNA"/>
</dbReference>
<dbReference type="PIRSF" id="PIRSF037226">
    <property type="entry name" value="Amidohydrolase_ACY1L2_prd"/>
    <property type="match status" value="1"/>
</dbReference>
<dbReference type="PANTHER" id="PTHR30575:SF0">
    <property type="entry name" value="XAA-ARG DIPEPTIDASE"/>
    <property type="match status" value="1"/>
</dbReference>
<dbReference type="Gene3D" id="3.30.70.360">
    <property type="match status" value="1"/>
</dbReference>
<sequence length="442" mass="48545">MSSHSRVESQHSWINVLWQTGDNTTPAPKDPHPETLYRPDILQTIEEAIYGLRDGLVALSLEIHAHPELGFEEHYAHAAYTKFMKKYGWHVREHHLLDTAWEATFEHGQRGRVIGVNSEMDALKGIGHACGHNLIGIAGVAISLGLRAAMEKYDIPGKIILLGTPAEEGLDGKVVLLEKGAYKGMDVCLMCHPAPGPLGSVNLGSSLARQRITVEYKGHAAHAALSPWEGKNALDAVVLAYNNISALRQQLKPTHRVHGIIEGTDWEAYTIPENAKLVTYVRAPTRTELQETVKRVLRCFHAASLATGCQIDIDIFGQTYDLRQNQALGDEVSRIMLNKYGSIDYEWGINSASTDFGTVTYNLPALHPSFSIPTIPNGGNHTRQFTEAAATTQAHEQCLVASIALAGTGLRVLTDDDFYAEVSLLAFNPARLQKVPKRVTLI</sequence>
<protein>
    <recommendedName>
        <fullName evidence="2">Peptidase M20 domain-containing protein 2</fullName>
    </recommendedName>
</protein>
<dbReference type="InterPro" id="IPR036264">
    <property type="entry name" value="Bact_exopeptidase_dim_dom"/>
</dbReference>
<reference evidence="4" key="1">
    <citation type="submission" date="2022-07" db="EMBL/GenBank/DDBJ databases">
        <title>Genome Sequence of Leucocoprinus birnbaumii.</title>
        <authorList>
            <person name="Buettner E."/>
        </authorList>
    </citation>
    <scope>NUCLEOTIDE SEQUENCE</scope>
    <source>
        <strain evidence="4">VT141</strain>
    </source>
</reference>
<accession>A0AAD5VRX0</accession>
<dbReference type="SUPFAM" id="SSF55031">
    <property type="entry name" value="Bacterial exopeptidase dimerisation domain"/>
    <property type="match status" value="1"/>
</dbReference>
<comment type="similarity">
    <text evidence="1 2">Belongs to the peptidase M20A family.</text>
</comment>
<dbReference type="InterPro" id="IPR052030">
    <property type="entry name" value="Peptidase_M20/M20A_hydrolases"/>
</dbReference>
<dbReference type="FunFam" id="3.30.70.360:FF:000004">
    <property type="entry name" value="Peptidase M20 domain-containing protein 2"/>
    <property type="match status" value="1"/>
</dbReference>
<gene>
    <name evidence="4" type="ORF">NP233_g5982</name>
</gene>
<dbReference type="NCBIfam" id="TIGR01891">
    <property type="entry name" value="amidohydrolases"/>
    <property type="match status" value="1"/>
</dbReference>
<dbReference type="Pfam" id="PF01546">
    <property type="entry name" value="Peptidase_M20"/>
    <property type="match status" value="1"/>
</dbReference>
<dbReference type="Gene3D" id="3.40.630.10">
    <property type="entry name" value="Zn peptidases"/>
    <property type="match status" value="1"/>
</dbReference>
<dbReference type="InterPro" id="IPR011650">
    <property type="entry name" value="Peptidase_M20_dimer"/>
</dbReference>
<dbReference type="Pfam" id="PF07687">
    <property type="entry name" value="M20_dimer"/>
    <property type="match status" value="1"/>
</dbReference>
<name>A0AAD5VRX0_9AGAR</name>
<dbReference type="InterPro" id="IPR017439">
    <property type="entry name" value="Amidohydrolase"/>
</dbReference>
<keyword evidence="5" id="KW-1185">Reference proteome</keyword>
<evidence type="ECO:0000256" key="2">
    <source>
        <dbReference type="PIRNR" id="PIRNR037226"/>
    </source>
</evidence>
<dbReference type="AlphaFoldDB" id="A0AAD5VRX0"/>